<evidence type="ECO:0000313" key="1">
    <source>
        <dbReference type="EMBL" id="SMP56913.1"/>
    </source>
</evidence>
<organism evidence="1 2">
    <name type="scientific">Noviherbaspirillum suwonense</name>
    <dbReference type="NCBI Taxonomy" id="1224511"/>
    <lineage>
        <taxon>Bacteria</taxon>
        <taxon>Pseudomonadati</taxon>
        <taxon>Pseudomonadota</taxon>
        <taxon>Betaproteobacteria</taxon>
        <taxon>Burkholderiales</taxon>
        <taxon>Oxalobacteraceae</taxon>
        <taxon>Noviherbaspirillum</taxon>
    </lineage>
</organism>
<evidence type="ECO:0000313" key="2">
    <source>
        <dbReference type="Proteomes" id="UP001158049"/>
    </source>
</evidence>
<dbReference type="EMBL" id="FXUL01000005">
    <property type="protein sequence ID" value="SMP56913.1"/>
    <property type="molecule type" value="Genomic_DNA"/>
</dbReference>
<proteinExistence type="predicted"/>
<protein>
    <submittedName>
        <fullName evidence="1">Uncharacterized protein</fullName>
    </submittedName>
</protein>
<accession>A0ABY1Q653</accession>
<comment type="caution">
    <text evidence="1">The sequence shown here is derived from an EMBL/GenBank/DDBJ whole genome shotgun (WGS) entry which is preliminary data.</text>
</comment>
<dbReference type="Proteomes" id="UP001158049">
    <property type="component" value="Unassembled WGS sequence"/>
</dbReference>
<keyword evidence="2" id="KW-1185">Reference proteome</keyword>
<name>A0ABY1Q653_9BURK</name>
<sequence>MRPRIFSFCEANSVYTDHCPWHYLLTLGADGANGNLEMKGNVIQPFMDRVMLDKHLGQLRQRQI</sequence>
<gene>
    <name evidence="1" type="ORF">SAMN06295970_10512</name>
</gene>
<reference evidence="1 2" key="1">
    <citation type="submission" date="2017-05" db="EMBL/GenBank/DDBJ databases">
        <authorList>
            <person name="Varghese N."/>
            <person name="Submissions S."/>
        </authorList>
    </citation>
    <scope>NUCLEOTIDE SEQUENCE [LARGE SCALE GENOMIC DNA]</scope>
    <source>
        <strain evidence="1 2">DSM 26001</strain>
    </source>
</reference>